<keyword evidence="2" id="KW-1185">Reference proteome</keyword>
<dbReference type="RefSeq" id="WP_269337535.1">
    <property type="nucleotide sequence ID" value="NZ_JBFSSG010000001.1"/>
</dbReference>
<dbReference type="EMBL" id="JBFSSG010000001">
    <property type="protein sequence ID" value="MEZ8719430.1"/>
    <property type="molecule type" value="Genomic_DNA"/>
</dbReference>
<comment type="caution">
    <text evidence="1">The sequence shown here is derived from an EMBL/GenBank/DDBJ whole genome shotgun (WGS) entry which is preliminary data.</text>
</comment>
<organism evidence="1 2">
    <name type="scientific">Vibrio pomeroyi</name>
    <dbReference type="NCBI Taxonomy" id="198832"/>
    <lineage>
        <taxon>Bacteria</taxon>
        <taxon>Pseudomonadati</taxon>
        <taxon>Pseudomonadota</taxon>
        <taxon>Gammaproteobacteria</taxon>
        <taxon>Vibrionales</taxon>
        <taxon>Vibrionaceae</taxon>
        <taxon>Vibrio</taxon>
    </lineage>
</organism>
<proteinExistence type="predicted"/>
<accession>A0ABV4MQQ5</accession>
<evidence type="ECO:0000313" key="2">
    <source>
        <dbReference type="Proteomes" id="UP001570071"/>
    </source>
</evidence>
<name>A0ABV4MQQ5_9VIBR</name>
<dbReference type="Proteomes" id="UP001570071">
    <property type="component" value="Unassembled WGS sequence"/>
</dbReference>
<reference evidence="1 2" key="1">
    <citation type="journal article" date="2024" name="ISME J.">
        <title>Tailless and filamentous prophages are predominant in marine Vibrio.</title>
        <authorList>
            <person name="Steensen K."/>
            <person name="Seneca J."/>
            <person name="Bartlau N."/>
            <person name="Yu X.A."/>
            <person name="Hussain F.A."/>
            <person name="Polz M.F."/>
        </authorList>
    </citation>
    <scope>NUCLEOTIDE SEQUENCE [LARGE SCALE GENOMIC DNA]</scope>
    <source>
        <strain evidence="1 2">10N.239.312.F12</strain>
    </source>
</reference>
<evidence type="ECO:0000313" key="1">
    <source>
        <dbReference type="EMBL" id="MEZ8719430.1"/>
    </source>
</evidence>
<gene>
    <name evidence="1" type="ORF">AB6D66_00030</name>
</gene>
<sequence>MKIEVTHARRVAFDSNQQTWNGCDKIQFSQFGGQEMLAITNEQEGFVLTYLGMKTTSQFLTMDAAKKAAPEFASSVLNYLQEMLTNGQN</sequence>
<protein>
    <submittedName>
        <fullName evidence="1">Uncharacterized protein</fullName>
    </submittedName>
</protein>